<sequence>MMLKRSPPKHRHDGTSPLPLGMDWSPPPKKWDGRDTVWPHDPRTGWSYCVTIPSWVIRPESRASNGSMVNPIVFYRVQVGLQSPEGITTARGVLRRFSDFLKLFAALKKAFPKKNIPPAPPKHSLLRINSSQLLVEERRYALEEWMSKVLSDIDLSRTFQDANQQISGANPHVGRGDSTTSTPLHPNLRASVVAGSSSDVSKTLFNTLDYGSDNAYETSDLGTPRQRGDSSEICTEDLSFDQELAAPIESLVKYGVSDDDNGLFMGGLVLEQMGDLPRNKIQSENVNKYLGKDSFNGNASEDAFLSRERMGFLSERERDKVTDHTRKHSAESVGSDMSSIRGSDLSNTGAMNSLGDNSVDLAGGTEAPSTMEAFASSGMQFLNDVHVVLPLDQRNKMSRVLTTMQRRLVTAKTDMEDLIARLNQEIAVKDYLTTKFLEAKFAHLYWTPCATHCLDLMLEDIFKIPSLKRAFERAIVVHGFIYNRPTLLNMMRRFTQMKELIKPAKTRFATAFLTLARIHQQKNNLRKMFTSEEWTTSKWAKEQQGKRIAQIIQELSIYKKAENLFGLPMAIRQRAITAPDLDVELESTKQKNKENLQQAILLERERVTQMQWDMEELRRKCLEMDSKLKCEQDEKVRAESAKISAIGEMESLLQELDVTREQLENAQKRKEELELKSKADIKVLVKEVKSLRKAQIELKQDLNQSLKEKAELERTLKKDKQRREQAKAARMKLLRECQILRNRLQECSVNFLAEEEDKFTVDSSSLSDALDLLTTSDNRIGLLLAEAQLLAQDDESAVAAADNTQSNELHGDADINGNDSRVTDDEVRKTLADIFTDNARLRKQVNSIIRCALKTAIKPEKEEVEEAPSRKTVLNKFLER</sequence>
<keyword evidence="5" id="KW-1185">Reference proteome</keyword>
<dbReference type="EMBL" id="QPKB01000002">
    <property type="protein sequence ID" value="RWR75667.1"/>
    <property type="molecule type" value="Genomic_DNA"/>
</dbReference>
<accession>A0A443NAX7</accession>
<feature type="compositionally biased region" description="Basic residues" evidence="2">
    <location>
        <begin position="1"/>
        <end position="12"/>
    </location>
</feature>
<dbReference type="SMART" id="SM00312">
    <property type="entry name" value="PX"/>
    <property type="match status" value="1"/>
</dbReference>
<evidence type="ECO:0000259" key="3">
    <source>
        <dbReference type="PROSITE" id="PS50195"/>
    </source>
</evidence>
<dbReference type="PANTHER" id="PTHR46856">
    <property type="entry name" value="PX DOMAIN-CONTAINING PROTEIN EREL1-RELATED"/>
    <property type="match status" value="1"/>
</dbReference>
<organism evidence="4 5">
    <name type="scientific">Cinnamomum micranthum f. kanehirae</name>
    <dbReference type="NCBI Taxonomy" id="337451"/>
    <lineage>
        <taxon>Eukaryota</taxon>
        <taxon>Viridiplantae</taxon>
        <taxon>Streptophyta</taxon>
        <taxon>Embryophyta</taxon>
        <taxon>Tracheophyta</taxon>
        <taxon>Spermatophyta</taxon>
        <taxon>Magnoliopsida</taxon>
        <taxon>Magnoliidae</taxon>
        <taxon>Laurales</taxon>
        <taxon>Lauraceae</taxon>
        <taxon>Cinnamomum</taxon>
    </lineage>
</organism>
<dbReference type="OrthoDB" id="76516at2759"/>
<dbReference type="InterPro" id="IPR044588">
    <property type="entry name" value="EREX-like"/>
</dbReference>
<evidence type="ECO:0000313" key="4">
    <source>
        <dbReference type="EMBL" id="RWR75667.1"/>
    </source>
</evidence>
<dbReference type="GO" id="GO:0035091">
    <property type="term" value="F:phosphatidylinositol binding"/>
    <property type="evidence" value="ECO:0007669"/>
    <property type="project" value="InterPro"/>
</dbReference>
<feature type="coiled-coil region" evidence="1">
    <location>
        <begin position="585"/>
        <end position="743"/>
    </location>
</feature>
<dbReference type="Pfam" id="PF04937">
    <property type="entry name" value="DUF659"/>
    <property type="match status" value="1"/>
</dbReference>
<dbReference type="InterPro" id="IPR007021">
    <property type="entry name" value="DUF659"/>
</dbReference>
<reference evidence="4 5" key="1">
    <citation type="journal article" date="2019" name="Nat. Plants">
        <title>Stout camphor tree genome fills gaps in understanding of flowering plant genome evolution.</title>
        <authorList>
            <person name="Chaw S.M."/>
            <person name="Liu Y.C."/>
            <person name="Wu Y.W."/>
            <person name="Wang H.Y."/>
            <person name="Lin C.I."/>
            <person name="Wu C.S."/>
            <person name="Ke H.M."/>
            <person name="Chang L.Y."/>
            <person name="Hsu C.Y."/>
            <person name="Yang H.T."/>
            <person name="Sudianto E."/>
            <person name="Hsu M.H."/>
            <person name="Wu K.P."/>
            <person name="Wang L.N."/>
            <person name="Leebens-Mack J.H."/>
            <person name="Tsai I.J."/>
        </authorList>
    </citation>
    <scope>NUCLEOTIDE SEQUENCE [LARGE SCALE GENOMIC DNA]</scope>
    <source>
        <strain evidence="5">cv. Chaw 1501</strain>
        <tissue evidence="4">Young leaves</tissue>
    </source>
</reference>
<comment type="caution">
    <text evidence="4">The sequence shown here is derived from an EMBL/GenBank/DDBJ whole genome shotgun (WGS) entry which is preliminary data.</text>
</comment>
<dbReference type="SUPFAM" id="SSF64268">
    <property type="entry name" value="PX domain"/>
    <property type="match status" value="1"/>
</dbReference>
<name>A0A443NAX7_9MAGN</name>
<feature type="region of interest" description="Disordered" evidence="2">
    <location>
        <begin position="1"/>
        <end position="27"/>
    </location>
</feature>
<dbReference type="InterPro" id="IPR001683">
    <property type="entry name" value="PX_dom"/>
</dbReference>
<feature type="region of interest" description="Disordered" evidence="2">
    <location>
        <begin position="166"/>
        <end position="186"/>
    </location>
</feature>
<dbReference type="GO" id="GO:0016020">
    <property type="term" value="C:membrane"/>
    <property type="evidence" value="ECO:0007669"/>
    <property type="project" value="UniProtKB-ARBA"/>
</dbReference>
<keyword evidence="1" id="KW-0175">Coiled coil</keyword>
<evidence type="ECO:0000256" key="2">
    <source>
        <dbReference type="SAM" id="MobiDB-lite"/>
    </source>
</evidence>
<evidence type="ECO:0000256" key="1">
    <source>
        <dbReference type="SAM" id="Coils"/>
    </source>
</evidence>
<dbReference type="Gene3D" id="3.30.1520.10">
    <property type="entry name" value="Phox-like domain"/>
    <property type="match status" value="1"/>
</dbReference>
<dbReference type="SUPFAM" id="SSF53098">
    <property type="entry name" value="Ribonuclease H-like"/>
    <property type="match status" value="1"/>
</dbReference>
<dbReference type="GO" id="GO:0005768">
    <property type="term" value="C:endosome"/>
    <property type="evidence" value="ECO:0007669"/>
    <property type="project" value="UniProtKB-ARBA"/>
</dbReference>
<feature type="domain" description="PX" evidence="3">
    <location>
        <begin position="53"/>
        <end position="212"/>
    </location>
</feature>
<evidence type="ECO:0000313" key="5">
    <source>
        <dbReference type="Proteomes" id="UP000283530"/>
    </source>
</evidence>
<dbReference type="PROSITE" id="PS50195">
    <property type="entry name" value="PX"/>
    <property type="match status" value="1"/>
</dbReference>
<proteinExistence type="predicted"/>
<feature type="region of interest" description="Disordered" evidence="2">
    <location>
        <begin position="317"/>
        <end position="340"/>
    </location>
</feature>
<feature type="compositionally biased region" description="Basic and acidic residues" evidence="2">
    <location>
        <begin position="317"/>
        <end position="330"/>
    </location>
</feature>
<dbReference type="InterPro" id="IPR012337">
    <property type="entry name" value="RNaseH-like_sf"/>
</dbReference>
<dbReference type="PANTHER" id="PTHR46856:SF1">
    <property type="entry name" value="PX DOMAIN-CONTAINING PROTEIN EREL1-RELATED"/>
    <property type="match status" value="1"/>
</dbReference>
<dbReference type="AlphaFoldDB" id="A0A443NAX7"/>
<dbReference type="STRING" id="337451.A0A443NAX7"/>
<dbReference type="Pfam" id="PF00787">
    <property type="entry name" value="PX"/>
    <property type="match status" value="1"/>
</dbReference>
<dbReference type="InterPro" id="IPR036871">
    <property type="entry name" value="PX_dom_sf"/>
</dbReference>
<dbReference type="Proteomes" id="UP000283530">
    <property type="component" value="Unassembled WGS sequence"/>
</dbReference>
<gene>
    <name evidence="4" type="ORF">CKAN_00406300</name>
</gene>
<protein>
    <submittedName>
        <fullName evidence="4">Phox domain-containing protein</fullName>
    </submittedName>
</protein>
<dbReference type="GO" id="GO:0015031">
    <property type="term" value="P:protein transport"/>
    <property type="evidence" value="ECO:0007669"/>
    <property type="project" value="InterPro"/>
</dbReference>